<dbReference type="SMART" id="SM00321">
    <property type="entry name" value="WSC"/>
    <property type="match status" value="4"/>
</dbReference>
<feature type="chain" id="PRO_5042133270" evidence="2">
    <location>
        <begin position="24"/>
        <end position="447"/>
    </location>
</feature>
<gene>
    <name evidence="4" type="ORF">CKAH01_09426</name>
</gene>
<organism evidence="4 5">
    <name type="scientific">Colletotrichum kahawae</name>
    <name type="common">Coffee berry disease fungus</name>
    <dbReference type="NCBI Taxonomy" id="34407"/>
    <lineage>
        <taxon>Eukaryota</taxon>
        <taxon>Fungi</taxon>
        <taxon>Dikarya</taxon>
        <taxon>Ascomycota</taxon>
        <taxon>Pezizomycotina</taxon>
        <taxon>Sordariomycetes</taxon>
        <taxon>Hypocreomycetidae</taxon>
        <taxon>Glomerellales</taxon>
        <taxon>Glomerellaceae</taxon>
        <taxon>Colletotrichum</taxon>
        <taxon>Colletotrichum gloeosporioides species complex</taxon>
    </lineage>
</organism>
<accession>A0AAD9Y0Q8</accession>
<keyword evidence="1" id="KW-0677">Repeat</keyword>
<evidence type="ECO:0000313" key="4">
    <source>
        <dbReference type="EMBL" id="KAK2730803.1"/>
    </source>
</evidence>
<feature type="domain" description="WSC" evidence="3">
    <location>
        <begin position="146"/>
        <end position="238"/>
    </location>
</feature>
<dbReference type="PANTHER" id="PTHR45964:SF9">
    <property type="entry name" value="SULFOTRANSFERASE"/>
    <property type="match status" value="1"/>
</dbReference>
<dbReference type="AlphaFoldDB" id="A0AAD9Y0Q8"/>
<name>A0AAD9Y0Q8_COLKA</name>
<evidence type="ECO:0000313" key="5">
    <source>
        <dbReference type="Proteomes" id="UP001281614"/>
    </source>
</evidence>
<sequence length="447" mass="48337">MSFTTFSRIGLMAMPLMAPLVSAAAVQVQPRGQLQARTFADKGCYSEPPRDHGRALKDASFSSDSMSTQMCSDFCKDYVYFATEYGRECYCGDVLTDSALPADSGDCNMPCNGMDDHSRCGGPGRLNLYQTDGYSGPSVKDLYNRGWSYLYCHTEGDGGRALREDGYSSDNMKAEDCGQYCSDRGFNFAGVEYGRECYCGSTIHGGSIAPAADCQMRCSGDAKSYCGSGGRLNIYARTVPGAVRTDPRATFTYAGCAKDTQTLRLLETGSRLTADDMDAYKCWSYCSNYKYFGVENGNECYCANSYSLDLELVSDAECGTPCFGNGVYTCGAKDRLNLYNSGRTLAVSVSSSQYSYVKCAMETPGGRALDGDHFADDNNMTVEMCASLCNNGKGATYFGLEFGKECFCGTGEPANAAADESQCYYKCTGNAGELCGAPDRLSVYKYN</sequence>
<dbReference type="PANTHER" id="PTHR45964">
    <property type="entry name" value="WSCD FAMILY MEMBER CG9164"/>
    <property type="match status" value="1"/>
</dbReference>
<protein>
    <submittedName>
        <fullName evidence="4">Copper radical oxidase</fullName>
    </submittedName>
</protein>
<proteinExistence type="predicted"/>
<feature type="signal peptide" evidence="2">
    <location>
        <begin position="1"/>
        <end position="23"/>
    </location>
</feature>
<evidence type="ECO:0000259" key="3">
    <source>
        <dbReference type="PROSITE" id="PS51212"/>
    </source>
</evidence>
<dbReference type="Pfam" id="PF01822">
    <property type="entry name" value="WSC"/>
    <property type="match status" value="4"/>
</dbReference>
<feature type="domain" description="WSC" evidence="3">
    <location>
        <begin position="250"/>
        <end position="342"/>
    </location>
</feature>
<comment type="caution">
    <text evidence="4">The sequence shown here is derived from an EMBL/GenBank/DDBJ whole genome shotgun (WGS) entry which is preliminary data.</text>
</comment>
<evidence type="ECO:0000256" key="2">
    <source>
        <dbReference type="SAM" id="SignalP"/>
    </source>
</evidence>
<keyword evidence="5" id="KW-1185">Reference proteome</keyword>
<dbReference type="EMBL" id="VYYT01000643">
    <property type="protein sequence ID" value="KAK2730803.1"/>
    <property type="molecule type" value="Genomic_DNA"/>
</dbReference>
<evidence type="ECO:0000256" key="1">
    <source>
        <dbReference type="ARBA" id="ARBA00022737"/>
    </source>
</evidence>
<dbReference type="Proteomes" id="UP001281614">
    <property type="component" value="Unassembled WGS sequence"/>
</dbReference>
<dbReference type="InterPro" id="IPR002889">
    <property type="entry name" value="WSC_carb-bd"/>
</dbReference>
<feature type="domain" description="WSC" evidence="3">
    <location>
        <begin position="353"/>
        <end position="447"/>
    </location>
</feature>
<reference evidence="4" key="1">
    <citation type="submission" date="2023-02" db="EMBL/GenBank/DDBJ databases">
        <title>Colletotrichum kahawae CIFC_Que2 genome sequencing and assembly.</title>
        <authorList>
            <person name="Baroncelli R."/>
        </authorList>
    </citation>
    <scope>NUCLEOTIDE SEQUENCE</scope>
    <source>
        <strain evidence="4">CIFC_Que2</strain>
    </source>
</reference>
<dbReference type="PROSITE" id="PS51212">
    <property type="entry name" value="WSC"/>
    <property type="match status" value="4"/>
</dbReference>
<feature type="domain" description="WSC" evidence="3">
    <location>
        <begin position="38"/>
        <end position="132"/>
    </location>
</feature>
<dbReference type="InterPro" id="IPR051589">
    <property type="entry name" value="Sialate-O-sulfotransferase"/>
</dbReference>
<keyword evidence="2" id="KW-0732">Signal</keyword>